<evidence type="ECO:0000256" key="1">
    <source>
        <dbReference type="SAM" id="MobiDB-lite"/>
    </source>
</evidence>
<evidence type="ECO:0000313" key="4">
    <source>
        <dbReference type="EMBL" id="GIH02852.1"/>
    </source>
</evidence>
<protein>
    <submittedName>
        <fullName evidence="4">Mini-circle putative transposase for IS117</fullName>
    </submittedName>
</protein>
<feature type="region of interest" description="Disordered" evidence="1">
    <location>
        <begin position="399"/>
        <end position="420"/>
    </location>
</feature>
<comment type="caution">
    <text evidence="4">The sequence shown here is derived from an EMBL/GenBank/DDBJ whole genome shotgun (WGS) entry which is preliminary data.</text>
</comment>
<dbReference type="GO" id="GO:0006313">
    <property type="term" value="P:DNA transposition"/>
    <property type="evidence" value="ECO:0007669"/>
    <property type="project" value="InterPro"/>
</dbReference>
<reference evidence="4" key="1">
    <citation type="submission" date="2021-01" db="EMBL/GenBank/DDBJ databases">
        <title>Whole genome shotgun sequence of Rhizocola hellebori NBRC 109834.</title>
        <authorList>
            <person name="Komaki H."/>
            <person name="Tamura T."/>
        </authorList>
    </citation>
    <scope>NUCLEOTIDE SEQUENCE</scope>
    <source>
        <strain evidence="4">NBRC 109834</strain>
    </source>
</reference>
<dbReference type="PANTHER" id="PTHR33055:SF3">
    <property type="entry name" value="PUTATIVE TRANSPOSASE FOR IS117-RELATED"/>
    <property type="match status" value="1"/>
</dbReference>
<accession>A0A8J3Q3K8</accession>
<evidence type="ECO:0000313" key="5">
    <source>
        <dbReference type="Proteomes" id="UP000612899"/>
    </source>
</evidence>
<evidence type="ECO:0000259" key="3">
    <source>
        <dbReference type="Pfam" id="PF02371"/>
    </source>
</evidence>
<dbReference type="NCBIfam" id="NF033542">
    <property type="entry name" value="transpos_IS110"/>
    <property type="match status" value="1"/>
</dbReference>
<evidence type="ECO:0000259" key="2">
    <source>
        <dbReference type="Pfam" id="PF01548"/>
    </source>
</evidence>
<gene>
    <name evidence="4" type="ORF">Rhe02_09190</name>
</gene>
<dbReference type="InterPro" id="IPR003346">
    <property type="entry name" value="Transposase_20"/>
</dbReference>
<dbReference type="GO" id="GO:0004803">
    <property type="term" value="F:transposase activity"/>
    <property type="evidence" value="ECO:0007669"/>
    <property type="project" value="InterPro"/>
</dbReference>
<dbReference type="InterPro" id="IPR047650">
    <property type="entry name" value="Transpos_IS110"/>
</dbReference>
<feature type="domain" description="Transposase IS116/IS110/IS902 C-terminal" evidence="3">
    <location>
        <begin position="277"/>
        <end position="361"/>
    </location>
</feature>
<dbReference type="InterPro" id="IPR002525">
    <property type="entry name" value="Transp_IS110-like_N"/>
</dbReference>
<dbReference type="Proteomes" id="UP000612899">
    <property type="component" value="Unassembled WGS sequence"/>
</dbReference>
<keyword evidence="5" id="KW-1185">Reference proteome</keyword>
<organism evidence="4 5">
    <name type="scientific">Rhizocola hellebori</name>
    <dbReference type="NCBI Taxonomy" id="1392758"/>
    <lineage>
        <taxon>Bacteria</taxon>
        <taxon>Bacillati</taxon>
        <taxon>Actinomycetota</taxon>
        <taxon>Actinomycetes</taxon>
        <taxon>Micromonosporales</taxon>
        <taxon>Micromonosporaceae</taxon>
        <taxon>Rhizocola</taxon>
    </lineage>
</organism>
<dbReference type="RefSeq" id="WP_203906777.1">
    <property type="nucleotide sequence ID" value="NZ_BONY01000004.1"/>
</dbReference>
<dbReference type="GO" id="GO:0003677">
    <property type="term" value="F:DNA binding"/>
    <property type="evidence" value="ECO:0007669"/>
    <property type="project" value="InterPro"/>
</dbReference>
<feature type="domain" description="Transposase IS110-like N-terminal" evidence="2">
    <location>
        <begin position="6"/>
        <end position="163"/>
    </location>
</feature>
<dbReference type="Pfam" id="PF02371">
    <property type="entry name" value="Transposase_20"/>
    <property type="match status" value="1"/>
</dbReference>
<dbReference type="Pfam" id="PF01548">
    <property type="entry name" value="DEDD_Tnp_IS110"/>
    <property type="match status" value="1"/>
</dbReference>
<dbReference type="EMBL" id="BONY01000004">
    <property type="protein sequence ID" value="GIH02852.1"/>
    <property type="molecule type" value="Genomic_DNA"/>
</dbReference>
<sequence>MGARWCGIDWSESRHDVVLVDEHGRAVVRVKITEDPAGVAHLLGILTGAVQAGEDPVPVAIETPHGLLVAALRSAGVTVYAINPLAVARYRQRHSMAGRKSDYTDALTLANILRTDAHQFRPMPADSEEALALTVLARAHQDAVWRRTRSVRELRSVLRLYFPGFLEAFGPRLAHLYAPDARTVLALAPTPAHAAALTQPVVEQRLRRAGRSRNVAARAAAVVRVFVQPRLRQPREVENAYAERALCSLATLDAECDSVAHLDRKVVAAFTRHPDYRIVASFPGLGRILGARVLAEIGDDPTRFASPRNLKAFAGSAPITRASGKTVTIVHRYIKNRRLAAAGYQWATTAAMTYPPARLHYRQRREHGDTHAAALRHLFSKMLGQLHHCLQHRETYVPDKAWPPARSPPPQREQSDSTHR</sequence>
<proteinExistence type="predicted"/>
<dbReference type="AlphaFoldDB" id="A0A8J3Q3K8"/>
<dbReference type="PANTHER" id="PTHR33055">
    <property type="entry name" value="TRANSPOSASE FOR INSERTION SEQUENCE ELEMENT IS1111A"/>
    <property type="match status" value="1"/>
</dbReference>
<name>A0A8J3Q3K8_9ACTN</name>